<dbReference type="CDD" id="cd06261">
    <property type="entry name" value="TM_PBP2"/>
    <property type="match status" value="1"/>
</dbReference>
<dbReference type="GO" id="GO:0071916">
    <property type="term" value="F:dipeptide transmembrane transporter activity"/>
    <property type="evidence" value="ECO:0007669"/>
    <property type="project" value="TreeGrafter"/>
</dbReference>
<evidence type="ECO:0000256" key="6">
    <source>
        <dbReference type="ARBA" id="ARBA00023136"/>
    </source>
</evidence>
<evidence type="ECO:0000256" key="5">
    <source>
        <dbReference type="ARBA" id="ARBA00022989"/>
    </source>
</evidence>
<gene>
    <name evidence="9" type="ORF">SAMN02745775_108195</name>
</gene>
<feature type="transmembrane region" description="Helical" evidence="7">
    <location>
        <begin position="101"/>
        <end position="122"/>
    </location>
</feature>
<organism evidence="9 10">
    <name type="scientific">Falsiroseomonas stagni DSM 19981</name>
    <dbReference type="NCBI Taxonomy" id="1123062"/>
    <lineage>
        <taxon>Bacteria</taxon>
        <taxon>Pseudomonadati</taxon>
        <taxon>Pseudomonadota</taxon>
        <taxon>Alphaproteobacteria</taxon>
        <taxon>Acetobacterales</taxon>
        <taxon>Roseomonadaceae</taxon>
        <taxon>Falsiroseomonas</taxon>
    </lineage>
</organism>
<evidence type="ECO:0000313" key="10">
    <source>
        <dbReference type="Proteomes" id="UP000199473"/>
    </source>
</evidence>
<evidence type="ECO:0000313" key="9">
    <source>
        <dbReference type="EMBL" id="SFK84507.1"/>
    </source>
</evidence>
<comment type="similarity">
    <text evidence="7">Belongs to the binding-protein-dependent transport system permease family.</text>
</comment>
<dbReference type="Proteomes" id="UP000199473">
    <property type="component" value="Unassembled WGS sequence"/>
</dbReference>
<protein>
    <submittedName>
        <fullName evidence="9">Peptide/nickel transport system permease protein</fullName>
    </submittedName>
</protein>
<dbReference type="EMBL" id="FOSQ01000008">
    <property type="protein sequence ID" value="SFK84507.1"/>
    <property type="molecule type" value="Genomic_DNA"/>
</dbReference>
<name>A0A1I4CWB4_9PROT</name>
<dbReference type="Pfam" id="PF00528">
    <property type="entry name" value="BPD_transp_1"/>
    <property type="match status" value="1"/>
</dbReference>
<evidence type="ECO:0000256" key="3">
    <source>
        <dbReference type="ARBA" id="ARBA00022475"/>
    </source>
</evidence>
<keyword evidence="5 7" id="KW-1133">Transmembrane helix</keyword>
<accession>A0A1I4CWB4</accession>
<evidence type="ECO:0000256" key="2">
    <source>
        <dbReference type="ARBA" id="ARBA00022448"/>
    </source>
</evidence>
<keyword evidence="6 7" id="KW-0472">Membrane</keyword>
<dbReference type="Gene3D" id="1.10.3720.10">
    <property type="entry name" value="MetI-like"/>
    <property type="match status" value="1"/>
</dbReference>
<proteinExistence type="inferred from homology"/>
<dbReference type="SUPFAM" id="SSF161098">
    <property type="entry name" value="MetI-like"/>
    <property type="match status" value="1"/>
</dbReference>
<evidence type="ECO:0000256" key="4">
    <source>
        <dbReference type="ARBA" id="ARBA00022692"/>
    </source>
</evidence>
<dbReference type="Pfam" id="PF19300">
    <property type="entry name" value="BPD_transp_1_N"/>
    <property type="match status" value="1"/>
</dbReference>
<dbReference type="InterPro" id="IPR045621">
    <property type="entry name" value="BPD_transp_1_N"/>
</dbReference>
<dbReference type="AlphaFoldDB" id="A0A1I4CWB4"/>
<keyword evidence="3" id="KW-1003">Cell membrane</keyword>
<dbReference type="GO" id="GO:0005886">
    <property type="term" value="C:plasma membrane"/>
    <property type="evidence" value="ECO:0007669"/>
    <property type="project" value="UniProtKB-SubCell"/>
</dbReference>
<evidence type="ECO:0000256" key="1">
    <source>
        <dbReference type="ARBA" id="ARBA00004651"/>
    </source>
</evidence>
<feature type="transmembrane region" description="Helical" evidence="7">
    <location>
        <begin position="9"/>
        <end position="30"/>
    </location>
</feature>
<dbReference type="InterPro" id="IPR000515">
    <property type="entry name" value="MetI-like"/>
</dbReference>
<dbReference type="PANTHER" id="PTHR43163">
    <property type="entry name" value="DIPEPTIDE TRANSPORT SYSTEM PERMEASE PROTEIN DPPB-RELATED"/>
    <property type="match status" value="1"/>
</dbReference>
<dbReference type="RefSeq" id="WP_175534047.1">
    <property type="nucleotide sequence ID" value="NZ_FOSQ01000008.1"/>
</dbReference>
<dbReference type="STRING" id="1123062.SAMN02745775_108195"/>
<feature type="transmembrane region" description="Helical" evidence="7">
    <location>
        <begin position="235"/>
        <end position="261"/>
    </location>
</feature>
<comment type="subcellular location">
    <subcellularLocation>
        <location evidence="1 7">Cell membrane</location>
        <topology evidence="1 7">Multi-pass membrane protein</topology>
    </subcellularLocation>
</comment>
<reference evidence="9 10" key="1">
    <citation type="submission" date="2016-10" db="EMBL/GenBank/DDBJ databases">
        <authorList>
            <person name="de Groot N.N."/>
        </authorList>
    </citation>
    <scope>NUCLEOTIDE SEQUENCE [LARGE SCALE GENOMIC DNA]</scope>
    <source>
        <strain evidence="9 10">DSM 19981</strain>
    </source>
</reference>
<feature type="transmembrane region" description="Helical" evidence="7">
    <location>
        <begin position="134"/>
        <end position="156"/>
    </location>
</feature>
<sequence>MLRYALRRILAALPVLLLVSLMSFAIVWIVPGDVAAEMAGPTATAEELARLRERLGLNRPWHEQLVGWYWALAQGDLGESILLRQGVGAAILERLPVTLSLTFLALGIALVAGTALGVVAAVRAGKGADRAAMGAALVGFSVPDFWLGLVFVYVFAVQLAWLPTGGYVPFGQDPIGWARGMVLPAATLALAQIGLFARMTRAAMLEVLRQDYVRTARAKGMPGWVVIGKHALRNALIPVVTVAGIACGVLLGGTVVIESVFSLPGVGRLIVGAIQRRDYPVIQGGLLLTATIFVCVNLAVDLLYAWLDPRIRHGR</sequence>
<dbReference type="PROSITE" id="PS50928">
    <property type="entry name" value="ABC_TM1"/>
    <property type="match status" value="1"/>
</dbReference>
<keyword evidence="4 7" id="KW-0812">Transmembrane</keyword>
<keyword evidence="2 7" id="KW-0813">Transport</keyword>
<evidence type="ECO:0000259" key="8">
    <source>
        <dbReference type="PROSITE" id="PS50928"/>
    </source>
</evidence>
<keyword evidence="10" id="KW-1185">Reference proteome</keyword>
<feature type="domain" description="ABC transmembrane type-1" evidence="8">
    <location>
        <begin position="95"/>
        <end position="304"/>
    </location>
</feature>
<feature type="transmembrane region" description="Helical" evidence="7">
    <location>
        <begin position="281"/>
        <end position="307"/>
    </location>
</feature>
<dbReference type="InterPro" id="IPR035906">
    <property type="entry name" value="MetI-like_sf"/>
</dbReference>
<evidence type="ECO:0000256" key="7">
    <source>
        <dbReference type="RuleBase" id="RU363032"/>
    </source>
</evidence>
<dbReference type="PANTHER" id="PTHR43163:SF6">
    <property type="entry name" value="DIPEPTIDE TRANSPORT SYSTEM PERMEASE PROTEIN DPPB-RELATED"/>
    <property type="match status" value="1"/>
</dbReference>
<feature type="transmembrane region" description="Helical" evidence="7">
    <location>
        <begin position="176"/>
        <end position="197"/>
    </location>
</feature>